<accession>A0A0F9LXZ6</accession>
<dbReference type="Gene3D" id="3.90.190.10">
    <property type="entry name" value="Protein tyrosine phosphatase superfamily"/>
    <property type="match status" value="1"/>
</dbReference>
<sequence length="285" mass="31753">MTQSWYCYCSVQGCEYTEEVYYTARLQSLAVELLNKDVSYDYDGTPYTTPGSTGGSYWPSEVAGAITSAAKRIPFVAHRDHWQDSVQVGKYTKLTCSASRDIPRKKGGGYNWKYPDLGVYLSSGWFNITSWMWTNTAKIKMPKFNICFPILFVDWPDYGVIPDNALVWLVDEVIKHLEADEWVDIGCMGSHGRTGTLLTCIIAKVEGLDAETATKAARKRHCKDAVEGTKQHNAIRRYLGEPEEEYAFYAAKDPAHKDKGDTVNATAAVTACYGNIPQNSVPPGP</sequence>
<evidence type="ECO:0008006" key="2">
    <source>
        <dbReference type="Google" id="ProtNLM"/>
    </source>
</evidence>
<gene>
    <name evidence="1" type="ORF">LCGC14_1526800</name>
</gene>
<dbReference type="AlphaFoldDB" id="A0A0F9LXZ6"/>
<proteinExistence type="predicted"/>
<comment type="caution">
    <text evidence="1">The sequence shown here is derived from an EMBL/GenBank/DDBJ whole genome shotgun (WGS) entry which is preliminary data.</text>
</comment>
<dbReference type="SUPFAM" id="SSF52799">
    <property type="entry name" value="(Phosphotyrosine protein) phosphatases II"/>
    <property type="match status" value="1"/>
</dbReference>
<protein>
    <recommendedName>
        <fullName evidence="2">Tyrosine specific protein phosphatases domain-containing protein</fullName>
    </recommendedName>
</protein>
<dbReference type="InterPro" id="IPR029021">
    <property type="entry name" value="Prot-tyrosine_phosphatase-like"/>
</dbReference>
<dbReference type="EMBL" id="LAZR01011395">
    <property type="protein sequence ID" value="KKM61927.1"/>
    <property type="molecule type" value="Genomic_DNA"/>
</dbReference>
<name>A0A0F9LXZ6_9ZZZZ</name>
<evidence type="ECO:0000313" key="1">
    <source>
        <dbReference type="EMBL" id="KKM61927.1"/>
    </source>
</evidence>
<reference evidence="1" key="1">
    <citation type="journal article" date="2015" name="Nature">
        <title>Complex archaea that bridge the gap between prokaryotes and eukaryotes.</title>
        <authorList>
            <person name="Spang A."/>
            <person name="Saw J.H."/>
            <person name="Jorgensen S.L."/>
            <person name="Zaremba-Niedzwiedzka K."/>
            <person name="Martijn J."/>
            <person name="Lind A.E."/>
            <person name="van Eijk R."/>
            <person name="Schleper C."/>
            <person name="Guy L."/>
            <person name="Ettema T.J."/>
        </authorList>
    </citation>
    <scope>NUCLEOTIDE SEQUENCE</scope>
</reference>
<organism evidence="1">
    <name type="scientific">marine sediment metagenome</name>
    <dbReference type="NCBI Taxonomy" id="412755"/>
    <lineage>
        <taxon>unclassified sequences</taxon>
        <taxon>metagenomes</taxon>
        <taxon>ecological metagenomes</taxon>
    </lineage>
</organism>